<proteinExistence type="predicted"/>
<evidence type="ECO:0000313" key="3">
    <source>
        <dbReference type="Proteomes" id="UP000095192"/>
    </source>
</evidence>
<evidence type="ECO:0000313" key="2">
    <source>
        <dbReference type="EMBL" id="OEH74615.1"/>
    </source>
</evidence>
<dbReference type="VEuPathDB" id="ToxoDB:cyc_02144"/>
<evidence type="ECO:0000256" key="1">
    <source>
        <dbReference type="SAM" id="MobiDB-lite"/>
    </source>
</evidence>
<dbReference type="InParanoid" id="A0A1D3CTV9"/>
<reference evidence="2 3" key="1">
    <citation type="journal article" date="2016" name="BMC Genomics">
        <title>Comparative genomics reveals Cyclospora cayetanensis possesses coccidia-like metabolism and invasion components but unique surface antigens.</title>
        <authorList>
            <person name="Liu S."/>
            <person name="Wang L."/>
            <person name="Zheng H."/>
            <person name="Xu Z."/>
            <person name="Roellig D.M."/>
            <person name="Li N."/>
            <person name="Frace M.A."/>
            <person name="Tang K."/>
            <person name="Arrowood M.J."/>
            <person name="Moss D.M."/>
            <person name="Zhang L."/>
            <person name="Feng Y."/>
            <person name="Xiao L."/>
        </authorList>
    </citation>
    <scope>NUCLEOTIDE SEQUENCE [LARGE SCALE GENOMIC DNA]</scope>
    <source>
        <strain evidence="2 3">CHN_HEN01</strain>
    </source>
</reference>
<dbReference type="AlphaFoldDB" id="A0A1D3CTV9"/>
<keyword evidence="3" id="KW-1185">Reference proteome</keyword>
<accession>A0A1D3CTV9</accession>
<evidence type="ECO:0008006" key="4">
    <source>
        <dbReference type="Google" id="ProtNLM"/>
    </source>
</evidence>
<feature type="compositionally biased region" description="Basic and acidic residues" evidence="1">
    <location>
        <begin position="417"/>
        <end position="438"/>
    </location>
</feature>
<comment type="caution">
    <text evidence="2">The sequence shown here is derived from an EMBL/GenBank/DDBJ whole genome shotgun (WGS) entry which is preliminary data.</text>
</comment>
<dbReference type="EMBL" id="JROU02001989">
    <property type="protein sequence ID" value="OEH74615.1"/>
    <property type="molecule type" value="Genomic_DNA"/>
</dbReference>
<dbReference type="InterPro" id="IPR036047">
    <property type="entry name" value="F-box-like_dom_sf"/>
</dbReference>
<dbReference type="Proteomes" id="UP000095192">
    <property type="component" value="Unassembled WGS sequence"/>
</dbReference>
<protein>
    <recommendedName>
        <fullName evidence="4">F-box domain-containing protein</fullName>
    </recommendedName>
</protein>
<name>A0A1D3CTV9_9EIME</name>
<sequence>MQTHCTGSCPLPPLAPSFLRNLRTRPRQRRLSLGVKAAPRAACDFPAPKYLNRKASPAFVHPCAVQSVHRRIPGGPFSGWRGPPAKAITTPLQASFRPRILAAYGRERAPASEGAKLVFGSKFLQRCICGFLDAKDVLSFALICRATAEVTSDEDIWGVLLRRSFPKALLMNPDELQQQQQQIEQKKVARQREREPSTGRQRGLAVSVLSVAALSDALSFLPELKQNPSRWDLLVIGGDAPEFSKWGAFNPYMRPQEGTEEWQLLMDTLPVGDLLDLAERRISAIRLADPLEAHKVAVKTLFAIVYSIQGDACCSRRVSIILKALQRQQLLIDRETRKNVRLKNLPFQSFPPHQPTEHSLRGRGPRSGRRLPPAMEGAPRNGGDSSTFGRMRRGALGVGATTRHSRGLSPERLTAPRRAEGDLEGSERREDNGGELSRRPYVSLQGRQRIVAALFEAKGFTKPPPPPKNKFP</sequence>
<organism evidence="2 3">
    <name type="scientific">Cyclospora cayetanensis</name>
    <dbReference type="NCBI Taxonomy" id="88456"/>
    <lineage>
        <taxon>Eukaryota</taxon>
        <taxon>Sar</taxon>
        <taxon>Alveolata</taxon>
        <taxon>Apicomplexa</taxon>
        <taxon>Conoidasida</taxon>
        <taxon>Coccidia</taxon>
        <taxon>Eucoccidiorida</taxon>
        <taxon>Eimeriorina</taxon>
        <taxon>Eimeriidae</taxon>
        <taxon>Cyclospora</taxon>
    </lineage>
</organism>
<gene>
    <name evidence="2" type="ORF">cyc_02144</name>
</gene>
<feature type="region of interest" description="Disordered" evidence="1">
    <location>
        <begin position="343"/>
        <end position="442"/>
    </location>
</feature>
<dbReference type="SUPFAM" id="SSF81383">
    <property type="entry name" value="F-box domain"/>
    <property type="match status" value="1"/>
</dbReference>